<name>A0ACB5SHH6_9PEZI</name>
<proteinExistence type="predicted"/>
<dbReference type="EMBL" id="BSXG01000094">
    <property type="protein sequence ID" value="GME40708.1"/>
    <property type="molecule type" value="Genomic_DNA"/>
</dbReference>
<dbReference type="Proteomes" id="UP001165186">
    <property type="component" value="Unassembled WGS sequence"/>
</dbReference>
<organism evidence="1 2">
    <name type="scientific">Neofusicoccum parvum</name>
    <dbReference type="NCBI Taxonomy" id="310453"/>
    <lineage>
        <taxon>Eukaryota</taxon>
        <taxon>Fungi</taxon>
        <taxon>Dikarya</taxon>
        <taxon>Ascomycota</taxon>
        <taxon>Pezizomycotina</taxon>
        <taxon>Dothideomycetes</taxon>
        <taxon>Dothideomycetes incertae sedis</taxon>
        <taxon>Botryosphaeriales</taxon>
        <taxon>Botryosphaeriaceae</taxon>
        <taxon>Neofusicoccum</taxon>
    </lineage>
</organism>
<evidence type="ECO:0000313" key="1">
    <source>
        <dbReference type="EMBL" id="GME40708.1"/>
    </source>
</evidence>
<comment type="caution">
    <text evidence="1">The sequence shown here is derived from an EMBL/GenBank/DDBJ whole genome shotgun (WGS) entry which is preliminary data.</text>
</comment>
<keyword evidence="2" id="KW-1185">Reference proteome</keyword>
<reference evidence="1" key="1">
    <citation type="submission" date="2024-09" db="EMBL/GenBank/DDBJ databases">
        <title>Draft Genome Sequences of Neofusicoccum parvum.</title>
        <authorList>
            <person name="Ashida A."/>
            <person name="Camagna M."/>
            <person name="Tanaka A."/>
            <person name="Takemoto D."/>
        </authorList>
    </citation>
    <scope>NUCLEOTIDE SEQUENCE</scope>
    <source>
        <strain evidence="1">PPO83</strain>
    </source>
</reference>
<sequence length="234" mass="25966">MDRAGVELDAEGFQTVCLAFRFQAALREDRLVQQQEESVISVDDALSQHLTHNDTDSRSLRSIFNKLVGLDDLTRLRTYLQTAIYRDGAPTVLDRHLLAVPQPAVLHDYIRALGTMGDHEGLLSVATFMHDHVAGLLLHCDNEINGHSRLRRAVVALRVFLERSWEQPSLSQDALSVLEEEPAGPGPLIEPAPEELVALVREKVEGVAASLGPWPGEDEVAEYVKTGRAHRSLR</sequence>
<protein>
    <submittedName>
        <fullName evidence="1">Uncharacterized protein</fullName>
    </submittedName>
</protein>
<evidence type="ECO:0000313" key="2">
    <source>
        <dbReference type="Proteomes" id="UP001165186"/>
    </source>
</evidence>
<gene>
    <name evidence="1" type="primary">g4936</name>
    <name evidence="1" type="ORF">NpPPO83_00004936</name>
</gene>
<accession>A0ACB5SHH6</accession>